<evidence type="ECO:0000313" key="1">
    <source>
        <dbReference type="EMBL" id="NOU49648.1"/>
    </source>
</evidence>
<dbReference type="EMBL" id="JABBPG010000001">
    <property type="protein sequence ID" value="NOU49648.1"/>
    <property type="molecule type" value="Genomic_DNA"/>
</dbReference>
<gene>
    <name evidence="1" type="ORF">HG263_03705</name>
</gene>
<evidence type="ECO:0000313" key="2">
    <source>
        <dbReference type="Proteomes" id="UP000586305"/>
    </source>
</evidence>
<dbReference type="AlphaFoldDB" id="A0A849V9T6"/>
<name>A0A849V9T6_9GAMM</name>
<comment type="caution">
    <text evidence="1">The sequence shown here is derived from an EMBL/GenBank/DDBJ whole genome shotgun (WGS) entry which is preliminary data.</text>
</comment>
<accession>A0A849V9T6</accession>
<keyword evidence="2" id="KW-1185">Reference proteome</keyword>
<protein>
    <submittedName>
        <fullName evidence="1">Uncharacterized protein</fullName>
    </submittedName>
</protein>
<proteinExistence type="predicted"/>
<sequence>MKPALKILCAGLLLLMVVSIFKALTVTSEELELIVPCHNCSEMQRRHAAMGAAHTLGQKIYVAQGTPSGDFIVDEYLVTQIKPRETLVTLTGIHDVNSELSLELKASQRKISDLINKNTKMSIVLRDGIDLSYAIEGKPSNGNLFLSTDTLTGQFKFDTTFTSAFEIAAMSKSVAESWLSSGHQKRFSAELAKMQSQFLAYIEANEGRMPTILLSEKRIVTYLFSDGTTAEMDLSLTLTLDDKTLNMQLNNSVLKDAKGLVIPENKEALFEYLDAIGKDARSLQTRGSVNAIRTYLSNLFAQLYTEQKSNGDNFICSPIEGQKLSCKF</sequence>
<dbReference type="RefSeq" id="WP_171624712.1">
    <property type="nucleotide sequence ID" value="NZ_JABBPG010000001.1"/>
</dbReference>
<organism evidence="1 2">
    <name type="scientific">Pseudoalteromonas caenipelagi</name>
    <dbReference type="NCBI Taxonomy" id="2726988"/>
    <lineage>
        <taxon>Bacteria</taxon>
        <taxon>Pseudomonadati</taxon>
        <taxon>Pseudomonadota</taxon>
        <taxon>Gammaproteobacteria</taxon>
        <taxon>Alteromonadales</taxon>
        <taxon>Pseudoalteromonadaceae</taxon>
        <taxon>Pseudoalteromonas</taxon>
    </lineage>
</organism>
<reference evidence="1 2" key="1">
    <citation type="submission" date="2020-04" db="EMBL/GenBank/DDBJ databases">
        <title>Pseudoalteromonas caenipelagi sp. nov., isolated from a tidal flat.</title>
        <authorList>
            <person name="Park S."/>
            <person name="Yoon J.-H."/>
        </authorList>
    </citation>
    <scope>NUCLEOTIDE SEQUENCE [LARGE SCALE GENOMIC DNA]</scope>
    <source>
        <strain evidence="1 2">JBTF-M23</strain>
    </source>
</reference>
<dbReference type="Proteomes" id="UP000586305">
    <property type="component" value="Unassembled WGS sequence"/>
</dbReference>